<evidence type="ECO:0000259" key="3">
    <source>
        <dbReference type="Pfam" id="PF12697"/>
    </source>
</evidence>
<gene>
    <name evidence="4" type="ORF">OLMES_2202</name>
</gene>
<dbReference type="RefSeq" id="WP_087461278.1">
    <property type="nucleotide sequence ID" value="NZ_CP021425.1"/>
</dbReference>
<dbReference type="Gene3D" id="3.40.50.1820">
    <property type="entry name" value="alpha/beta hydrolase"/>
    <property type="match status" value="1"/>
</dbReference>
<protein>
    <submittedName>
        <fullName evidence="4">Lipase</fullName>
    </submittedName>
</protein>
<evidence type="ECO:0000313" key="4">
    <source>
        <dbReference type="EMBL" id="ARU56269.1"/>
    </source>
</evidence>
<dbReference type="AlphaFoldDB" id="A0A1Y0I7U7"/>
<dbReference type="Pfam" id="PF12697">
    <property type="entry name" value="Abhydrolase_6"/>
    <property type="match status" value="1"/>
</dbReference>
<dbReference type="SUPFAM" id="SSF53474">
    <property type="entry name" value="alpha/beta-Hydrolases"/>
    <property type="match status" value="1"/>
</dbReference>
<dbReference type="InterPro" id="IPR000073">
    <property type="entry name" value="AB_hydrolase_1"/>
</dbReference>
<name>A0A1Y0I7U7_9GAMM</name>
<dbReference type="KEGG" id="ome:OLMES_2202"/>
<keyword evidence="2" id="KW-0443">Lipid metabolism</keyword>
<proteinExistence type="predicted"/>
<dbReference type="EMBL" id="CP021425">
    <property type="protein sequence ID" value="ARU56269.1"/>
    <property type="molecule type" value="Genomic_DNA"/>
</dbReference>
<sequence length="321" mass="36418">MRSSSELFPTRLISAEIYGPFSVDSYLLKPNNSPDKSVELAVTRIAKEGKPTQKPPIICLHGSFSNRMLWLPRVGDGLAHYLASHDYEVWLPEMRGHGLSPMNRDYLNTRWDDVVKLDLPAISDFVAEQTDRKPIWICHSLGGAMLLGSLTSQSIDPEQVASVVLMATQVNHVHWSLKIPLMARLSAWLVKRQGIIEGYKREYGPENEPSQLLSDIISWQSSRGWKSKDGHDYWESLARLGMPALCVASTGDIMDKKDGVKALHDQLGACRKEYKKFNFTSETGYRSHYSMVLSQEAKRYVWPYILNWLESMLFDGDLKVA</sequence>
<dbReference type="OrthoDB" id="7813811at2"/>
<dbReference type="InterPro" id="IPR029058">
    <property type="entry name" value="AB_hydrolase_fold"/>
</dbReference>
<accession>A0A1Y0I7U7</accession>
<dbReference type="PANTHER" id="PTHR11005">
    <property type="entry name" value="LYSOSOMAL ACID LIPASE-RELATED"/>
    <property type="match status" value="1"/>
</dbReference>
<keyword evidence="5" id="KW-1185">Reference proteome</keyword>
<organism evidence="4 5">
    <name type="scientific">Oleiphilus messinensis</name>
    <dbReference type="NCBI Taxonomy" id="141451"/>
    <lineage>
        <taxon>Bacteria</taxon>
        <taxon>Pseudomonadati</taxon>
        <taxon>Pseudomonadota</taxon>
        <taxon>Gammaproteobacteria</taxon>
        <taxon>Oceanospirillales</taxon>
        <taxon>Oleiphilaceae</taxon>
        <taxon>Oleiphilus</taxon>
    </lineage>
</organism>
<evidence type="ECO:0000256" key="2">
    <source>
        <dbReference type="ARBA" id="ARBA00023098"/>
    </source>
</evidence>
<evidence type="ECO:0000313" key="5">
    <source>
        <dbReference type="Proteomes" id="UP000196027"/>
    </source>
</evidence>
<evidence type="ECO:0000256" key="1">
    <source>
        <dbReference type="ARBA" id="ARBA00022963"/>
    </source>
</evidence>
<dbReference type="GO" id="GO:0016042">
    <property type="term" value="P:lipid catabolic process"/>
    <property type="evidence" value="ECO:0007669"/>
    <property type="project" value="UniProtKB-KW"/>
</dbReference>
<reference evidence="4 5" key="1">
    <citation type="submission" date="2017-05" db="EMBL/GenBank/DDBJ databases">
        <title>Genomic insights into alkan degradation activity of Oleiphilus messinensis.</title>
        <authorList>
            <person name="Kozyavkin S.A."/>
            <person name="Slesarev A.I."/>
            <person name="Golyshin P.N."/>
            <person name="Korzhenkov A."/>
            <person name="Golyshina O.N."/>
            <person name="Toshchakov S.V."/>
        </authorList>
    </citation>
    <scope>NUCLEOTIDE SEQUENCE [LARGE SCALE GENOMIC DNA]</scope>
    <source>
        <strain evidence="4 5">ME102</strain>
    </source>
</reference>
<dbReference type="Proteomes" id="UP000196027">
    <property type="component" value="Chromosome"/>
</dbReference>
<keyword evidence="1" id="KW-0442">Lipid degradation</keyword>
<feature type="domain" description="AB hydrolase-1" evidence="3">
    <location>
        <begin position="57"/>
        <end position="191"/>
    </location>
</feature>